<evidence type="ECO:0000313" key="2">
    <source>
        <dbReference type="Proteomes" id="UP000467840"/>
    </source>
</evidence>
<dbReference type="AlphaFoldDB" id="A0A6A6LUT5"/>
<sequence length="145" mass="16565">MRRAPAAARTTASGDRRQGFWGDEAPEMFGRLARSAVAMDVYSTMKILDDLDFKSWMDWKIIMELVLDPLPEDKFVNVKTLCDDREEEWGLDELICRCEKESVCHMLKSNRTVSGEREGMGNDQLGEKPKEEGTINFILLEGQDT</sequence>
<reference evidence="1 2" key="1">
    <citation type="journal article" date="2020" name="Mol. Plant">
        <title>The Chromosome-Based Rubber Tree Genome Provides New Insights into Spurge Genome Evolution and Rubber Biosynthesis.</title>
        <authorList>
            <person name="Liu J."/>
            <person name="Shi C."/>
            <person name="Shi C.C."/>
            <person name="Li W."/>
            <person name="Zhang Q.J."/>
            <person name="Zhang Y."/>
            <person name="Li K."/>
            <person name="Lu H.F."/>
            <person name="Shi C."/>
            <person name="Zhu S.T."/>
            <person name="Xiao Z.Y."/>
            <person name="Nan H."/>
            <person name="Yue Y."/>
            <person name="Zhu X.G."/>
            <person name="Wu Y."/>
            <person name="Hong X.N."/>
            <person name="Fan G.Y."/>
            <person name="Tong Y."/>
            <person name="Zhang D."/>
            <person name="Mao C.L."/>
            <person name="Liu Y.L."/>
            <person name="Hao S.J."/>
            <person name="Liu W.Q."/>
            <person name="Lv M.Q."/>
            <person name="Zhang H.B."/>
            <person name="Liu Y."/>
            <person name="Hu-Tang G.R."/>
            <person name="Wang J.P."/>
            <person name="Wang J.H."/>
            <person name="Sun Y.H."/>
            <person name="Ni S.B."/>
            <person name="Chen W.B."/>
            <person name="Zhang X.C."/>
            <person name="Jiao Y.N."/>
            <person name="Eichler E.E."/>
            <person name="Li G.H."/>
            <person name="Liu X."/>
            <person name="Gao L.Z."/>
        </authorList>
    </citation>
    <scope>NUCLEOTIDE SEQUENCE [LARGE SCALE GENOMIC DNA]</scope>
    <source>
        <strain evidence="2">cv. GT1</strain>
        <tissue evidence="1">Leaf</tissue>
    </source>
</reference>
<accession>A0A6A6LUT5</accession>
<keyword evidence="2" id="KW-1185">Reference proteome</keyword>
<evidence type="ECO:0000313" key="1">
    <source>
        <dbReference type="EMBL" id="KAF2304257.1"/>
    </source>
</evidence>
<dbReference type="Proteomes" id="UP000467840">
    <property type="component" value="Chromosome 16"/>
</dbReference>
<proteinExistence type="predicted"/>
<gene>
    <name evidence="1" type="ORF">GH714_028938</name>
</gene>
<name>A0A6A6LUT5_HEVBR</name>
<comment type="caution">
    <text evidence="1">The sequence shown here is derived from an EMBL/GenBank/DDBJ whole genome shotgun (WGS) entry which is preliminary data.</text>
</comment>
<protein>
    <submittedName>
        <fullName evidence="1">Uncharacterized protein</fullName>
    </submittedName>
</protein>
<organism evidence="1 2">
    <name type="scientific">Hevea brasiliensis</name>
    <name type="common">Para rubber tree</name>
    <name type="synonym">Siphonia brasiliensis</name>
    <dbReference type="NCBI Taxonomy" id="3981"/>
    <lineage>
        <taxon>Eukaryota</taxon>
        <taxon>Viridiplantae</taxon>
        <taxon>Streptophyta</taxon>
        <taxon>Embryophyta</taxon>
        <taxon>Tracheophyta</taxon>
        <taxon>Spermatophyta</taxon>
        <taxon>Magnoliopsida</taxon>
        <taxon>eudicotyledons</taxon>
        <taxon>Gunneridae</taxon>
        <taxon>Pentapetalae</taxon>
        <taxon>rosids</taxon>
        <taxon>fabids</taxon>
        <taxon>Malpighiales</taxon>
        <taxon>Euphorbiaceae</taxon>
        <taxon>Crotonoideae</taxon>
        <taxon>Micrandreae</taxon>
        <taxon>Hevea</taxon>
    </lineage>
</organism>
<dbReference type="EMBL" id="JAAGAX010000009">
    <property type="protein sequence ID" value="KAF2304257.1"/>
    <property type="molecule type" value="Genomic_DNA"/>
</dbReference>